<keyword evidence="3" id="KW-1185">Reference proteome</keyword>
<dbReference type="SUPFAM" id="SSF143422">
    <property type="entry name" value="Transposase IS200-like"/>
    <property type="match status" value="1"/>
</dbReference>
<gene>
    <name evidence="2" type="ORF">H1P_220040</name>
</gene>
<dbReference type="Gene3D" id="3.30.70.1290">
    <property type="entry name" value="Transposase IS200-like"/>
    <property type="match status" value="1"/>
</dbReference>
<dbReference type="InterPro" id="IPR052715">
    <property type="entry name" value="RAYT_transposase"/>
</dbReference>
<sequence>MTLYKNKYRIESIRLPNYDYSANGYYFVTICTHKKHCYFGKIVNAQMQLSQVGKIAQKHGQDIPNHFNDVDIDEYIIMPNHVHGIIVINKPDKPRRDVACYVSTDNDDINQTMSKLSPKPGSLGAIIRSYKSSVTRWCRQNDDDIFRWQPRFYENIIRDEIALNNIRKYIINNPAKWIEDQNYVSLE</sequence>
<dbReference type="GO" id="GO:0043565">
    <property type="term" value="F:sequence-specific DNA binding"/>
    <property type="evidence" value="ECO:0007669"/>
    <property type="project" value="TreeGrafter"/>
</dbReference>
<dbReference type="Proteomes" id="UP000320055">
    <property type="component" value="Unassembled WGS sequence"/>
</dbReference>
<dbReference type="PANTHER" id="PTHR36966">
    <property type="entry name" value="REP-ASSOCIATED TYROSINE TRANSPOSASE"/>
    <property type="match status" value="1"/>
</dbReference>
<evidence type="ECO:0000313" key="2">
    <source>
        <dbReference type="EMBL" id="VEP13799.1"/>
    </source>
</evidence>
<reference evidence="2 3" key="1">
    <citation type="submission" date="2019-01" db="EMBL/GenBank/DDBJ databases">
        <authorList>
            <person name="Brito A."/>
        </authorList>
    </citation>
    <scope>NUCLEOTIDE SEQUENCE [LARGE SCALE GENOMIC DNA]</scope>
    <source>
        <strain evidence="2">1</strain>
    </source>
</reference>
<dbReference type="GO" id="GO:0004803">
    <property type="term" value="F:transposase activity"/>
    <property type="evidence" value="ECO:0007669"/>
    <property type="project" value="InterPro"/>
</dbReference>
<dbReference type="SMART" id="SM01321">
    <property type="entry name" value="Y1_Tnp"/>
    <property type="match status" value="1"/>
</dbReference>
<evidence type="ECO:0000313" key="3">
    <source>
        <dbReference type="Proteomes" id="UP000320055"/>
    </source>
</evidence>
<protein>
    <recommendedName>
        <fullName evidence="1">Transposase IS200-like domain-containing protein</fullName>
    </recommendedName>
</protein>
<dbReference type="OrthoDB" id="9794403at2"/>
<dbReference type="GO" id="GO:0006313">
    <property type="term" value="P:DNA transposition"/>
    <property type="evidence" value="ECO:0007669"/>
    <property type="project" value="InterPro"/>
</dbReference>
<organism evidence="2 3">
    <name type="scientific">Hyella patelloides LEGE 07179</name>
    <dbReference type="NCBI Taxonomy" id="945734"/>
    <lineage>
        <taxon>Bacteria</taxon>
        <taxon>Bacillati</taxon>
        <taxon>Cyanobacteriota</taxon>
        <taxon>Cyanophyceae</taxon>
        <taxon>Pleurocapsales</taxon>
        <taxon>Hyellaceae</taxon>
        <taxon>Hyella</taxon>
    </lineage>
</organism>
<dbReference type="InterPro" id="IPR036515">
    <property type="entry name" value="Transposase_17_sf"/>
</dbReference>
<name>A0A563VQY3_9CYAN</name>
<evidence type="ECO:0000259" key="1">
    <source>
        <dbReference type="SMART" id="SM01321"/>
    </source>
</evidence>
<accession>A0A563VQY3</accession>
<feature type="domain" description="Transposase IS200-like" evidence="1">
    <location>
        <begin position="21"/>
        <end position="173"/>
    </location>
</feature>
<dbReference type="AlphaFoldDB" id="A0A563VQY3"/>
<dbReference type="EMBL" id="CAACVJ010000135">
    <property type="protein sequence ID" value="VEP13799.1"/>
    <property type="molecule type" value="Genomic_DNA"/>
</dbReference>
<dbReference type="RefSeq" id="WP_144864692.1">
    <property type="nucleotide sequence ID" value="NZ_LR213783.1"/>
</dbReference>
<proteinExistence type="predicted"/>
<dbReference type="InterPro" id="IPR002686">
    <property type="entry name" value="Transposase_17"/>
</dbReference>
<dbReference type="PANTHER" id="PTHR36966:SF1">
    <property type="entry name" value="REP-ASSOCIATED TYROSINE TRANSPOSASE"/>
    <property type="match status" value="1"/>
</dbReference>